<keyword evidence="2" id="KW-0808">Transferase</keyword>
<evidence type="ECO:0000313" key="2">
    <source>
        <dbReference type="EMBL" id="PKV63216.1"/>
    </source>
</evidence>
<keyword evidence="3" id="KW-1185">Reference proteome</keyword>
<name>A0A2N3U8Z8_9BACT</name>
<feature type="domain" description="N-acetyltransferase" evidence="1">
    <location>
        <begin position="1"/>
        <end position="153"/>
    </location>
</feature>
<accession>A0A2N3U8Z8</accession>
<dbReference type="OrthoDB" id="5570877at2"/>
<dbReference type="EMBL" id="PJMU01000003">
    <property type="protein sequence ID" value="PKV63216.1"/>
    <property type="molecule type" value="Genomic_DNA"/>
</dbReference>
<dbReference type="AlphaFoldDB" id="A0A2N3U8Z8"/>
<protein>
    <submittedName>
        <fullName evidence="2">Acetyltransferase (GNAT) family protein</fullName>
    </submittedName>
</protein>
<dbReference type="Proteomes" id="UP000233782">
    <property type="component" value="Unassembled WGS sequence"/>
</dbReference>
<dbReference type="RefSeq" id="WP_101445840.1">
    <property type="nucleotide sequence ID" value="NZ_PJMU01000003.1"/>
</dbReference>
<evidence type="ECO:0000313" key="3">
    <source>
        <dbReference type="Proteomes" id="UP000233782"/>
    </source>
</evidence>
<dbReference type="PROSITE" id="PS51186">
    <property type="entry name" value="GNAT"/>
    <property type="match status" value="1"/>
</dbReference>
<dbReference type="Gene3D" id="3.40.630.30">
    <property type="match status" value="1"/>
</dbReference>
<evidence type="ECO:0000259" key="1">
    <source>
        <dbReference type="PROSITE" id="PS51186"/>
    </source>
</evidence>
<dbReference type="InterPro" id="IPR000182">
    <property type="entry name" value="GNAT_dom"/>
</dbReference>
<organism evidence="2 3">
    <name type="scientific">Pontibacter ramchanderi</name>
    <dbReference type="NCBI Taxonomy" id="1179743"/>
    <lineage>
        <taxon>Bacteria</taxon>
        <taxon>Pseudomonadati</taxon>
        <taxon>Bacteroidota</taxon>
        <taxon>Cytophagia</taxon>
        <taxon>Cytophagales</taxon>
        <taxon>Hymenobacteraceae</taxon>
        <taxon>Pontibacter</taxon>
    </lineage>
</organism>
<dbReference type="CDD" id="cd04301">
    <property type="entry name" value="NAT_SF"/>
    <property type="match status" value="1"/>
</dbReference>
<reference evidence="2 3" key="1">
    <citation type="submission" date="2017-12" db="EMBL/GenBank/DDBJ databases">
        <title>Genomic Encyclopedia of Type Strains, Phase III (KMG-III): the genomes of soil and plant-associated and newly described type strains.</title>
        <authorList>
            <person name="Whitman W."/>
        </authorList>
    </citation>
    <scope>NUCLEOTIDE SEQUENCE [LARGE SCALE GENOMIC DNA]</scope>
    <source>
        <strain evidence="2 3">LP43</strain>
    </source>
</reference>
<dbReference type="GO" id="GO:0016747">
    <property type="term" value="F:acyltransferase activity, transferring groups other than amino-acyl groups"/>
    <property type="evidence" value="ECO:0007669"/>
    <property type="project" value="InterPro"/>
</dbReference>
<proteinExistence type="predicted"/>
<comment type="caution">
    <text evidence="2">The sequence shown here is derived from an EMBL/GenBank/DDBJ whole genome shotgun (WGS) entry which is preliminary data.</text>
</comment>
<gene>
    <name evidence="2" type="ORF">BD749_3055</name>
</gene>
<dbReference type="InterPro" id="IPR016181">
    <property type="entry name" value="Acyl_CoA_acyltransferase"/>
</dbReference>
<sequence length="319" mass="36307">MQIRKATESDIPAIVELLKSSLGEGLIQKSERLWIWKHVENPHGASPVLVAEADGKLVGVRAFLRWQWQYKGQVLQAIRAVDTATHPDYQGKGIFKKLTLQGLDDAKEAGIQLVYNTPNESSKPGYLKMGWVEMGRMAIKLKVNPFAYKQSTDADAPPQDWGKLETILPQLNNPVEAEQVQTVLSPAYIRWRYQDNPLFNYCFLSDYRSYALFYRIKAHSFGQEMRVVDLLIDKKAFDKTARKQLSTAFKQISKACFLTSASGRHFELVKDVYPSMGLLPLVYKGPIVTLRNVTLEVAQFNELQQQENWGFALGDMELF</sequence>
<dbReference type="SUPFAM" id="SSF55729">
    <property type="entry name" value="Acyl-CoA N-acyltransferases (Nat)"/>
    <property type="match status" value="1"/>
</dbReference>
<dbReference type="Pfam" id="PF13527">
    <property type="entry name" value="Acetyltransf_9"/>
    <property type="match status" value="1"/>
</dbReference>